<accession>A0A8K0V5L9</accession>
<reference evidence="2" key="1">
    <citation type="submission" date="2021-01" db="EMBL/GenBank/DDBJ databases">
        <title>Intestinitalea alba gen. nov., sp. nov., a novel genus of the family Enterobacteriaceae, isolated from the gut of the plastic-eating mealworm Tenebrio molitor L.</title>
        <authorList>
            <person name="Yang Y."/>
        </authorList>
    </citation>
    <scope>NUCLEOTIDE SEQUENCE</scope>
    <source>
        <strain evidence="2">BIT-L3</strain>
    </source>
</reference>
<sequence>MDKLVQPVYVSPVLAWLNAPQRQDLRETGLTRWAGGKRGRSGGPVISQRESARQKKP</sequence>
<dbReference type="EMBL" id="JAEPBH010000021">
    <property type="protein sequence ID" value="MBK4715550.1"/>
    <property type="molecule type" value="Genomic_DNA"/>
</dbReference>
<feature type="region of interest" description="Disordered" evidence="1">
    <location>
        <begin position="28"/>
        <end position="57"/>
    </location>
</feature>
<organism evidence="2 3">
    <name type="scientific">Tenebrionibacter intestinalis</name>
    <dbReference type="NCBI Taxonomy" id="2799638"/>
    <lineage>
        <taxon>Bacteria</taxon>
        <taxon>Pseudomonadati</taxon>
        <taxon>Pseudomonadota</taxon>
        <taxon>Gammaproteobacteria</taxon>
        <taxon>Enterobacterales</taxon>
        <taxon>Enterobacteriaceae</taxon>
        <taxon>Tenebrionibacter/Tenebrionicola group</taxon>
        <taxon>Tenebrionibacter</taxon>
    </lineage>
</organism>
<dbReference type="RefSeq" id="WP_238713777.1">
    <property type="nucleotide sequence ID" value="NZ_JAEPBH010000021.1"/>
</dbReference>
<dbReference type="Proteomes" id="UP000659047">
    <property type="component" value="Unassembled WGS sequence"/>
</dbReference>
<evidence type="ECO:0000256" key="1">
    <source>
        <dbReference type="SAM" id="MobiDB-lite"/>
    </source>
</evidence>
<gene>
    <name evidence="2" type="ORF">JJB97_09430</name>
</gene>
<evidence type="ECO:0000313" key="3">
    <source>
        <dbReference type="Proteomes" id="UP000659047"/>
    </source>
</evidence>
<name>A0A8K0V5L9_9ENTR</name>
<comment type="caution">
    <text evidence="2">The sequence shown here is derived from an EMBL/GenBank/DDBJ whole genome shotgun (WGS) entry which is preliminary data.</text>
</comment>
<dbReference type="AlphaFoldDB" id="A0A8K0V5L9"/>
<proteinExistence type="predicted"/>
<protein>
    <submittedName>
        <fullName evidence="2">Uncharacterized protein</fullName>
    </submittedName>
</protein>
<evidence type="ECO:0000313" key="2">
    <source>
        <dbReference type="EMBL" id="MBK4715550.1"/>
    </source>
</evidence>
<keyword evidence="3" id="KW-1185">Reference proteome</keyword>